<evidence type="ECO:0000313" key="1">
    <source>
        <dbReference type="EMBL" id="MBX55034.1"/>
    </source>
</evidence>
<dbReference type="EMBL" id="GGEC01074550">
    <property type="protein sequence ID" value="MBX55034.1"/>
    <property type="molecule type" value="Transcribed_RNA"/>
</dbReference>
<accession>A0A2P2PJW8</accession>
<reference evidence="1" key="1">
    <citation type="submission" date="2018-02" db="EMBL/GenBank/DDBJ databases">
        <title>Rhizophora mucronata_Transcriptome.</title>
        <authorList>
            <person name="Meera S.P."/>
            <person name="Sreeshan A."/>
            <person name="Augustine A."/>
        </authorList>
    </citation>
    <scope>NUCLEOTIDE SEQUENCE</scope>
    <source>
        <tissue evidence="1">Leaf</tissue>
    </source>
</reference>
<organism evidence="1">
    <name type="scientific">Rhizophora mucronata</name>
    <name type="common">Asiatic mangrove</name>
    <dbReference type="NCBI Taxonomy" id="61149"/>
    <lineage>
        <taxon>Eukaryota</taxon>
        <taxon>Viridiplantae</taxon>
        <taxon>Streptophyta</taxon>
        <taxon>Embryophyta</taxon>
        <taxon>Tracheophyta</taxon>
        <taxon>Spermatophyta</taxon>
        <taxon>Magnoliopsida</taxon>
        <taxon>eudicotyledons</taxon>
        <taxon>Gunneridae</taxon>
        <taxon>Pentapetalae</taxon>
        <taxon>rosids</taxon>
        <taxon>fabids</taxon>
        <taxon>Malpighiales</taxon>
        <taxon>Rhizophoraceae</taxon>
        <taxon>Rhizophora</taxon>
    </lineage>
</organism>
<sequence>MILRQSICLSLRRERNFLYIKAKSVQICPILKRLLTVKTVTTSVNKRICPSLLSMYITEMKSTLNVLGWIKISIT</sequence>
<proteinExistence type="predicted"/>
<dbReference type="AlphaFoldDB" id="A0A2P2PJW8"/>
<protein>
    <submittedName>
        <fullName evidence="1">Uncharacterized protein</fullName>
    </submittedName>
</protein>
<name>A0A2P2PJW8_RHIMU</name>